<dbReference type="CTD" id="6754095"/>
<dbReference type="Proteomes" id="UP000009022">
    <property type="component" value="Unassembled WGS sequence"/>
</dbReference>
<dbReference type="PhylomeDB" id="B3RY83"/>
<accession>B3RY83</accession>
<evidence type="ECO:0000313" key="4">
    <source>
        <dbReference type="Proteomes" id="UP000009022"/>
    </source>
</evidence>
<dbReference type="CDD" id="cd06257">
    <property type="entry name" value="DnaJ"/>
    <property type="match status" value="1"/>
</dbReference>
<evidence type="ECO:0000259" key="2">
    <source>
        <dbReference type="PROSITE" id="PS50076"/>
    </source>
</evidence>
<dbReference type="InParanoid" id="B3RY83"/>
<dbReference type="AlphaFoldDB" id="B3RY83"/>
<feature type="compositionally biased region" description="Basic and acidic residues" evidence="1">
    <location>
        <begin position="176"/>
        <end position="219"/>
    </location>
</feature>
<sequence length="248" mass="29098">MASGGTNQNPPDDSFKNFLTEVKAIEKRDSVLTSEQQIQRLTKPGSSYLNLNPFEVLQADPSADKTELKKKYRTLSILVHPDKNLEREESARKAFDAISKAYKLLEDEDETKKILQIIEDAKALSSKKLSDKRKEAKKLGNLPIEEDKDPELMKKFVRNTTVKLFADYELRRKQLERRETEEKKRQRNEEIVEEERKKKEAKFKDAWEKSRTNRVDNWRNFKTGGVSKHKEKYQKTAFKPPTLKPEKR</sequence>
<dbReference type="SUPFAM" id="SSF46565">
    <property type="entry name" value="Chaperone J-domain"/>
    <property type="match status" value="1"/>
</dbReference>
<dbReference type="InterPro" id="IPR001623">
    <property type="entry name" value="DnaJ_domain"/>
</dbReference>
<dbReference type="PANTHER" id="PTHR15606:SF4">
    <property type="entry name" value="DNAJ HOMOLOG SUBFAMILY C MEMBER 8"/>
    <property type="match status" value="1"/>
</dbReference>
<dbReference type="OrthoDB" id="342454at2759"/>
<dbReference type="FunCoup" id="B3RY83">
    <property type="interactions" value="2379"/>
</dbReference>
<name>B3RY83_TRIAD</name>
<reference evidence="3 4" key="1">
    <citation type="journal article" date="2008" name="Nature">
        <title>The Trichoplax genome and the nature of placozoans.</title>
        <authorList>
            <person name="Srivastava M."/>
            <person name="Begovic E."/>
            <person name="Chapman J."/>
            <person name="Putnam N.H."/>
            <person name="Hellsten U."/>
            <person name="Kawashima T."/>
            <person name="Kuo A."/>
            <person name="Mitros T."/>
            <person name="Salamov A."/>
            <person name="Carpenter M.L."/>
            <person name="Signorovitch A.Y."/>
            <person name="Moreno M.A."/>
            <person name="Kamm K."/>
            <person name="Grimwood J."/>
            <person name="Schmutz J."/>
            <person name="Shapiro H."/>
            <person name="Grigoriev I.V."/>
            <person name="Buss L.W."/>
            <person name="Schierwater B."/>
            <person name="Dellaporta S.L."/>
            <person name="Rokhsar D.S."/>
        </authorList>
    </citation>
    <scope>NUCLEOTIDE SEQUENCE [LARGE SCALE GENOMIC DNA]</scope>
    <source>
        <strain evidence="3 4">Grell-BS-1999</strain>
    </source>
</reference>
<feature type="domain" description="J" evidence="2">
    <location>
        <begin position="52"/>
        <end position="140"/>
    </location>
</feature>
<dbReference type="RefSeq" id="XP_002112882.1">
    <property type="nucleotide sequence ID" value="XM_002112846.1"/>
</dbReference>
<dbReference type="PANTHER" id="PTHR15606">
    <property type="entry name" value="DNAJ HOMOLOG SUBFAMILY C MEMBER 8/LIPOPOLYSACCHARIDE SPECIFIC RESPONSE-7-RELATED"/>
    <property type="match status" value="1"/>
</dbReference>
<gene>
    <name evidence="3" type="ORF">TRIADDRAFT_56470</name>
</gene>
<dbReference type="EMBL" id="DS985245">
    <property type="protein sequence ID" value="EDV24992.1"/>
    <property type="molecule type" value="Genomic_DNA"/>
</dbReference>
<keyword evidence="4" id="KW-1185">Reference proteome</keyword>
<organism evidence="3 4">
    <name type="scientific">Trichoplax adhaerens</name>
    <name type="common">Trichoplax reptans</name>
    <dbReference type="NCBI Taxonomy" id="10228"/>
    <lineage>
        <taxon>Eukaryota</taxon>
        <taxon>Metazoa</taxon>
        <taxon>Placozoa</taxon>
        <taxon>Uniplacotomia</taxon>
        <taxon>Trichoplacea</taxon>
        <taxon>Trichoplacidae</taxon>
        <taxon>Trichoplax</taxon>
    </lineage>
</organism>
<dbReference type="HOGENOM" id="CLU_070940_2_0_1"/>
<dbReference type="PROSITE" id="PS50076">
    <property type="entry name" value="DNAJ_2"/>
    <property type="match status" value="1"/>
</dbReference>
<dbReference type="Pfam" id="PF00226">
    <property type="entry name" value="DnaJ"/>
    <property type="match status" value="1"/>
</dbReference>
<feature type="region of interest" description="Disordered" evidence="1">
    <location>
        <begin position="176"/>
        <end position="248"/>
    </location>
</feature>
<dbReference type="PRINTS" id="PR00625">
    <property type="entry name" value="JDOMAIN"/>
</dbReference>
<dbReference type="InterPro" id="IPR042858">
    <property type="entry name" value="DNAJC8"/>
</dbReference>
<dbReference type="KEGG" id="tad:TRIADDRAFT_56470"/>
<protein>
    <recommendedName>
        <fullName evidence="2">J domain-containing protein</fullName>
    </recommendedName>
</protein>
<dbReference type="InterPro" id="IPR036869">
    <property type="entry name" value="J_dom_sf"/>
</dbReference>
<dbReference type="GeneID" id="6754095"/>
<dbReference type="STRING" id="10228.B3RY83"/>
<proteinExistence type="predicted"/>
<evidence type="ECO:0000256" key="1">
    <source>
        <dbReference type="SAM" id="MobiDB-lite"/>
    </source>
</evidence>
<dbReference type="GO" id="GO:0005634">
    <property type="term" value="C:nucleus"/>
    <property type="evidence" value="ECO:0000318"/>
    <property type="project" value="GO_Central"/>
</dbReference>
<dbReference type="OMA" id="EIVNKAW"/>
<evidence type="ECO:0000313" key="3">
    <source>
        <dbReference type="EMBL" id="EDV24992.1"/>
    </source>
</evidence>
<dbReference type="eggNOG" id="KOG1150">
    <property type="taxonomic scope" value="Eukaryota"/>
</dbReference>
<dbReference type="SMART" id="SM00271">
    <property type="entry name" value="DnaJ"/>
    <property type="match status" value="1"/>
</dbReference>
<dbReference type="Gene3D" id="1.10.287.110">
    <property type="entry name" value="DnaJ domain"/>
    <property type="match status" value="1"/>
</dbReference>